<dbReference type="Gene3D" id="3.90.190.10">
    <property type="entry name" value="Protein tyrosine phosphatase superfamily"/>
    <property type="match status" value="1"/>
</dbReference>
<keyword evidence="1" id="KW-0378">Hydrolase</keyword>
<sequence length="231" mass="26529">MVKVFCENVQSWLLSDPVNIAVIHCMAGKGRTGLMVCAYLVYCGMSAEEALKMYAHRRTTNNEEVSILGSIPSQRCYVGYWENCISFPSRVDNGPPEVNLPQTCSRELRRIRFYDTVNIDKIFFVVVAREEIFIPCFLIPGQIYRPSTEVSRSYCKKIKKGCQRTSNPRYYLSFIEVDEAEKKLDSDEPLAVQMDTESSKLYQKACLDYYSDKPVRTEQLVIAHCDNHDSL</sequence>
<dbReference type="PROSITE" id="PS50056">
    <property type="entry name" value="TYR_PHOSPHATASE_2"/>
    <property type="match status" value="1"/>
</dbReference>
<evidence type="ECO:0000256" key="1">
    <source>
        <dbReference type="ARBA" id="ARBA00022801"/>
    </source>
</evidence>
<dbReference type="Proteomes" id="UP001457282">
    <property type="component" value="Unassembled WGS sequence"/>
</dbReference>
<dbReference type="PROSITE" id="PS00383">
    <property type="entry name" value="TYR_PHOSPHATASE_1"/>
    <property type="match status" value="1"/>
</dbReference>
<reference evidence="4 5" key="1">
    <citation type="journal article" date="2023" name="G3 (Bethesda)">
        <title>A chromosome-length genome assembly and annotation of blackberry (Rubus argutus, cv. 'Hillquist').</title>
        <authorList>
            <person name="Bruna T."/>
            <person name="Aryal R."/>
            <person name="Dudchenko O."/>
            <person name="Sargent D.J."/>
            <person name="Mead D."/>
            <person name="Buti M."/>
            <person name="Cavallini A."/>
            <person name="Hytonen T."/>
            <person name="Andres J."/>
            <person name="Pham M."/>
            <person name="Weisz D."/>
            <person name="Mascagni F."/>
            <person name="Usai G."/>
            <person name="Natali L."/>
            <person name="Bassil N."/>
            <person name="Fernandez G.E."/>
            <person name="Lomsadze A."/>
            <person name="Armour M."/>
            <person name="Olukolu B."/>
            <person name="Poorten T."/>
            <person name="Britton C."/>
            <person name="Davik J."/>
            <person name="Ashrafi H."/>
            <person name="Aiden E.L."/>
            <person name="Borodovsky M."/>
            <person name="Worthington M."/>
        </authorList>
    </citation>
    <scope>NUCLEOTIDE SEQUENCE [LARGE SCALE GENOMIC DNA]</scope>
    <source>
        <strain evidence="4">PI 553951</strain>
    </source>
</reference>
<dbReference type="InterPro" id="IPR000387">
    <property type="entry name" value="Tyr_Pase_dom"/>
</dbReference>
<dbReference type="AlphaFoldDB" id="A0AAW1WBZ6"/>
<protein>
    <submittedName>
        <fullName evidence="4">Uncharacterized protein</fullName>
    </submittedName>
</protein>
<dbReference type="GO" id="GO:0046856">
    <property type="term" value="P:phosphatidylinositol dephosphorylation"/>
    <property type="evidence" value="ECO:0007669"/>
    <property type="project" value="TreeGrafter"/>
</dbReference>
<gene>
    <name evidence="4" type="ORF">M0R45_030783</name>
</gene>
<name>A0AAW1WBZ6_RUBAR</name>
<evidence type="ECO:0000259" key="3">
    <source>
        <dbReference type="PROSITE" id="PS51181"/>
    </source>
</evidence>
<keyword evidence="5" id="KW-1185">Reference proteome</keyword>
<evidence type="ECO:0000259" key="2">
    <source>
        <dbReference type="PROSITE" id="PS50056"/>
    </source>
</evidence>
<evidence type="ECO:0000313" key="4">
    <source>
        <dbReference type="EMBL" id="KAK9922314.1"/>
    </source>
</evidence>
<comment type="caution">
    <text evidence="4">The sequence shown here is derived from an EMBL/GenBank/DDBJ whole genome shotgun (WGS) entry which is preliminary data.</text>
</comment>
<dbReference type="InterPro" id="IPR057023">
    <property type="entry name" value="PTP-SAK"/>
</dbReference>
<evidence type="ECO:0000313" key="5">
    <source>
        <dbReference type="Proteomes" id="UP001457282"/>
    </source>
</evidence>
<dbReference type="PANTHER" id="PTHR12305">
    <property type="entry name" value="PHOSPHATASE WITH HOMOLOGY TO TENSIN"/>
    <property type="match status" value="1"/>
</dbReference>
<dbReference type="PANTHER" id="PTHR12305:SF60">
    <property type="entry name" value="PHOSPHATIDYLINOSITOL 3,4,5-TRISPHOSPHATE 3-PHOSPHATASE TPTE2-RELATED"/>
    <property type="match status" value="1"/>
</dbReference>
<accession>A0AAW1WBZ6</accession>
<organism evidence="4 5">
    <name type="scientific">Rubus argutus</name>
    <name type="common">Southern blackberry</name>
    <dbReference type="NCBI Taxonomy" id="59490"/>
    <lineage>
        <taxon>Eukaryota</taxon>
        <taxon>Viridiplantae</taxon>
        <taxon>Streptophyta</taxon>
        <taxon>Embryophyta</taxon>
        <taxon>Tracheophyta</taxon>
        <taxon>Spermatophyta</taxon>
        <taxon>Magnoliopsida</taxon>
        <taxon>eudicotyledons</taxon>
        <taxon>Gunneridae</taxon>
        <taxon>Pentapetalae</taxon>
        <taxon>rosids</taxon>
        <taxon>fabids</taxon>
        <taxon>Rosales</taxon>
        <taxon>Rosaceae</taxon>
        <taxon>Rosoideae</taxon>
        <taxon>Rosoideae incertae sedis</taxon>
        <taxon>Rubus</taxon>
    </lineage>
</organism>
<dbReference type="InterPro" id="IPR029023">
    <property type="entry name" value="Tensin_phosphatase"/>
</dbReference>
<dbReference type="SUPFAM" id="SSF52799">
    <property type="entry name" value="(Phosphotyrosine protein) phosphatases II"/>
    <property type="match status" value="1"/>
</dbReference>
<dbReference type="Pfam" id="PF22784">
    <property type="entry name" value="PTP-SAK"/>
    <property type="match status" value="1"/>
</dbReference>
<dbReference type="PROSITE" id="PS51181">
    <property type="entry name" value="PPASE_TENSIN"/>
    <property type="match status" value="1"/>
</dbReference>
<dbReference type="InterPro" id="IPR016130">
    <property type="entry name" value="Tyr_Pase_AS"/>
</dbReference>
<dbReference type="InterPro" id="IPR051281">
    <property type="entry name" value="Dual-spec_lipid-protein_phosph"/>
</dbReference>
<dbReference type="GO" id="GO:0005829">
    <property type="term" value="C:cytosol"/>
    <property type="evidence" value="ECO:0007669"/>
    <property type="project" value="TreeGrafter"/>
</dbReference>
<feature type="domain" description="Phosphatase tensin-type" evidence="3">
    <location>
        <begin position="1"/>
        <end position="88"/>
    </location>
</feature>
<proteinExistence type="predicted"/>
<dbReference type="GO" id="GO:0016314">
    <property type="term" value="F:phosphatidylinositol-3,4,5-trisphosphate 3-phosphatase activity"/>
    <property type="evidence" value="ECO:0007669"/>
    <property type="project" value="TreeGrafter"/>
</dbReference>
<dbReference type="GO" id="GO:0004725">
    <property type="term" value="F:protein tyrosine phosphatase activity"/>
    <property type="evidence" value="ECO:0007669"/>
    <property type="project" value="TreeGrafter"/>
</dbReference>
<feature type="domain" description="Tyrosine specific protein phosphatases" evidence="2">
    <location>
        <begin position="1"/>
        <end position="58"/>
    </location>
</feature>
<dbReference type="InterPro" id="IPR029021">
    <property type="entry name" value="Prot-tyrosine_phosphatase-like"/>
</dbReference>
<dbReference type="EMBL" id="JBEDUW010000006">
    <property type="protein sequence ID" value="KAK9922314.1"/>
    <property type="molecule type" value="Genomic_DNA"/>
</dbReference>